<dbReference type="HOGENOM" id="CLU_2757761_0_0_1"/>
<dbReference type="EMBL" id="KB446543">
    <property type="protein sequence ID" value="EME40479.1"/>
    <property type="molecule type" value="Genomic_DNA"/>
</dbReference>
<accession>N1PED3</accession>
<keyword evidence="2" id="KW-1185">Reference proteome</keyword>
<gene>
    <name evidence="1" type="ORF">DOTSEDRAFT_74150</name>
</gene>
<proteinExistence type="predicted"/>
<evidence type="ECO:0000313" key="2">
    <source>
        <dbReference type="Proteomes" id="UP000016933"/>
    </source>
</evidence>
<protein>
    <submittedName>
        <fullName evidence="1">Uncharacterized protein</fullName>
    </submittedName>
</protein>
<organism evidence="1 2">
    <name type="scientific">Dothistroma septosporum (strain NZE10 / CBS 128990)</name>
    <name type="common">Red band needle blight fungus</name>
    <name type="synonym">Mycosphaerella pini</name>
    <dbReference type="NCBI Taxonomy" id="675120"/>
    <lineage>
        <taxon>Eukaryota</taxon>
        <taxon>Fungi</taxon>
        <taxon>Dikarya</taxon>
        <taxon>Ascomycota</taxon>
        <taxon>Pezizomycotina</taxon>
        <taxon>Dothideomycetes</taxon>
        <taxon>Dothideomycetidae</taxon>
        <taxon>Mycosphaerellales</taxon>
        <taxon>Mycosphaerellaceae</taxon>
        <taxon>Dothistroma</taxon>
    </lineage>
</organism>
<reference evidence="1 2" key="2">
    <citation type="journal article" date="2012" name="PLoS Pathog.">
        <title>Diverse lifestyles and strategies of plant pathogenesis encoded in the genomes of eighteen Dothideomycetes fungi.</title>
        <authorList>
            <person name="Ohm R.A."/>
            <person name="Feau N."/>
            <person name="Henrissat B."/>
            <person name="Schoch C.L."/>
            <person name="Horwitz B.A."/>
            <person name="Barry K.W."/>
            <person name="Condon B.J."/>
            <person name="Copeland A.C."/>
            <person name="Dhillon B."/>
            <person name="Glaser F."/>
            <person name="Hesse C.N."/>
            <person name="Kosti I."/>
            <person name="LaButti K."/>
            <person name="Lindquist E.A."/>
            <person name="Lucas S."/>
            <person name="Salamov A.A."/>
            <person name="Bradshaw R.E."/>
            <person name="Ciuffetti L."/>
            <person name="Hamelin R.C."/>
            <person name="Kema G.H.J."/>
            <person name="Lawrence C."/>
            <person name="Scott J.A."/>
            <person name="Spatafora J.W."/>
            <person name="Turgeon B.G."/>
            <person name="de Wit P.J.G.M."/>
            <person name="Zhong S."/>
            <person name="Goodwin S.B."/>
            <person name="Grigoriev I.V."/>
        </authorList>
    </citation>
    <scope>NUCLEOTIDE SEQUENCE [LARGE SCALE GENOMIC DNA]</scope>
    <source>
        <strain evidence="2">NZE10 / CBS 128990</strain>
    </source>
</reference>
<sequence length="70" mass="7338">MPRTCPNSRRSRRPVSDALPFSVHRKGSSCEIGIASSCLGHPETVEPEGSRLTNTSGPCCPGIGSLCAIL</sequence>
<reference evidence="2" key="1">
    <citation type="journal article" date="2012" name="PLoS Genet.">
        <title>The genomes of the fungal plant pathogens Cladosporium fulvum and Dothistroma septosporum reveal adaptation to different hosts and lifestyles but also signatures of common ancestry.</title>
        <authorList>
            <person name="de Wit P.J.G.M."/>
            <person name="van der Burgt A."/>
            <person name="Oekmen B."/>
            <person name="Stergiopoulos I."/>
            <person name="Abd-Elsalam K.A."/>
            <person name="Aerts A.L."/>
            <person name="Bahkali A.H."/>
            <person name="Beenen H.G."/>
            <person name="Chettri P."/>
            <person name="Cox M.P."/>
            <person name="Datema E."/>
            <person name="de Vries R.P."/>
            <person name="Dhillon B."/>
            <person name="Ganley A.R."/>
            <person name="Griffiths S.A."/>
            <person name="Guo Y."/>
            <person name="Hamelin R.C."/>
            <person name="Henrissat B."/>
            <person name="Kabir M.S."/>
            <person name="Jashni M.K."/>
            <person name="Kema G."/>
            <person name="Klaubauf S."/>
            <person name="Lapidus A."/>
            <person name="Levasseur A."/>
            <person name="Lindquist E."/>
            <person name="Mehrabi R."/>
            <person name="Ohm R.A."/>
            <person name="Owen T.J."/>
            <person name="Salamov A."/>
            <person name="Schwelm A."/>
            <person name="Schijlen E."/>
            <person name="Sun H."/>
            <person name="van den Burg H.A."/>
            <person name="van Ham R.C.H.J."/>
            <person name="Zhang S."/>
            <person name="Goodwin S.B."/>
            <person name="Grigoriev I.V."/>
            <person name="Collemare J."/>
            <person name="Bradshaw R.E."/>
        </authorList>
    </citation>
    <scope>NUCLEOTIDE SEQUENCE [LARGE SCALE GENOMIC DNA]</scope>
    <source>
        <strain evidence="2">NZE10 / CBS 128990</strain>
    </source>
</reference>
<dbReference type="AlphaFoldDB" id="N1PED3"/>
<evidence type="ECO:0000313" key="1">
    <source>
        <dbReference type="EMBL" id="EME40479.1"/>
    </source>
</evidence>
<name>N1PED3_DOTSN</name>
<dbReference type="Proteomes" id="UP000016933">
    <property type="component" value="Unassembled WGS sequence"/>
</dbReference>